<sequence>FILKVLHTKVGNYVSLKAQLGILSNAIAKRIEQRKSKN</sequence>
<dbReference type="EMBL" id="BART01020718">
    <property type="protein sequence ID" value="GAH05248.1"/>
    <property type="molecule type" value="Genomic_DNA"/>
</dbReference>
<feature type="non-terminal residue" evidence="1">
    <location>
        <position position="1"/>
    </location>
</feature>
<proteinExistence type="predicted"/>
<dbReference type="AlphaFoldDB" id="X1E9B5"/>
<organism evidence="1">
    <name type="scientific">marine sediment metagenome</name>
    <dbReference type="NCBI Taxonomy" id="412755"/>
    <lineage>
        <taxon>unclassified sequences</taxon>
        <taxon>metagenomes</taxon>
        <taxon>ecological metagenomes</taxon>
    </lineage>
</organism>
<protein>
    <submittedName>
        <fullName evidence="1">Uncharacterized protein</fullName>
    </submittedName>
</protein>
<evidence type="ECO:0000313" key="1">
    <source>
        <dbReference type="EMBL" id="GAH05248.1"/>
    </source>
</evidence>
<gene>
    <name evidence="1" type="ORF">S01H4_38424</name>
</gene>
<name>X1E9B5_9ZZZZ</name>
<reference evidence="1" key="1">
    <citation type="journal article" date="2014" name="Front. Microbiol.">
        <title>High frequency of phylogenetically diverse reductive dehalogenase-homologous genes in deep subseafloor sedimentary metagenomes.</title>
        <authorList>
            <person name="Kawai M."/>
            <person name="Futagami T."/>
            <person name="Toyoda A."/>
            <person name="Takaki Y."/>
            <person name="Nishi S."/>
            <person name="Hori S."/>
            <person name="Arai W."/>
            <person name="Tsubouchi T."/>
            <person name="Morono Y."/>
            <person name="Uchiyama I."/>
            <person name="Ito T."/>
            <person name="Fujiyama A."/>
            <person name="Inagaki F."/>
            <person name="Takami H."/>
        </authorList>
    </citation>
    <scope>NUCLEOTIDE SEQUENCE</scope>
    <source>
        <strain evidence="1">Expedition CK06-06</strain>
    </source>
</reference>
<accession>X1E9B5</accession>
<comment type="caution">
    <text evidence="1">The sequence shown here is derived from an EMBL/GenBank/DDBJ whole genome shotgun (WGS) entry which is preliminary data.</text>
</comment>